<gene>
    <name evidence="2" type="ORF">PM001_LOCUS20274</name>
</gene>
<name>A0AAV1UKF5_9STRA</name>
<protein>
    <submittedName>
        <fullName evidence="2">Uncharacterized protein</fullName>
    </submittedName>
</protein>
<dbReference type="Proteomes" id="UP001162060">
    <property type="component" value="Unassembled WGS sequence"/>
</dbReference>
<evidence type="ECO:0000313" key="2">
    <source>
        <dbReference type="EMBL" id="CAK7935124.1"/>
    </source>
</evidence>
<dbReference type="AlphaFoldDB" id="A0AAV1UKF5"/>
<keyword evidence="1" id="KW-0472">Membrane</keyword>
<evidence type="ECO:0000313" key="3">
    <source>
        <dbReference type="Proteomes" id="UP001162060"/>
    </source>
</evidence>
<comment type="caution">
    <text evidence="2">The sequence shown here is derived from an EMBL/GenBank/DDBJ whole genome shotgun (WGS) entry which is preliminary data.</text>
</comment>
<keyword evidence="1" id="KW-0812">Transmembrane</keyword>
<keyword evidence="1" id="KW-1133">Transmembrane helix</keyword>
<organism evidence="2 3">
    <name type="scientific">Peronospora matthiolae</name>
    <dbReference type="NCBI Taxonomy" id="2874970"/>
    <lineage>
        <taxon>Eukaryota</taxon>
        <taxon>Sar</taxon>
        <taxon>Stramenopiles</taxon>
        <taxon>Oomycota</taxon>
        <taxon>Peronosporomycetes</taxon>
        <taxon>Peronosporales</taxon>
        <taxon>Peronosporaceae</taxon>
        <taxon>Peronospora</taxon>
    </lineage>
</organism>
<feature type="transmembrane region" description="Helical" evidence="1">
    <location>
        <begin position="12"/>
        <end position="35"/>
    </location>
</feature>
<evidence type="ECO:0000256" key="1">
    <source>
        <dbReference type="SAM" id="Phobius"/>
    </source>
</evidence>
<accession>A0AAV1UKF5</accession>
<dbReference type="EMBL" id="CAKLBY020000221">
    <property type="protein sequence ID" value="CAK7935124.1"/>
    <property type="molecule type" value="Genomic_DNA"/>
</dbReference>
<proteinExistence type="predicted"/>
<sequence length="47" mass="5189">MNPIEATVSYSSGAYIIGFVILLVGVILPMVYMAIQNKKAFKAVRRD</sequence>
<reference evidence="2" key="1">
    <citation type="submission" date="2024-01" db="EMBL/GenBank/DDBJ databases">
        <authorList>
            <person name="Webb A."/>
        </authorList>
    </citation>
    <scope>NUCLEOTIDE SEQUENCE</scope>
    <source>
        <strain evidence="2">Pm1</strain>
    </source>
</reference>